<evidence type="ECO:0000256" key="1">
    <source>
        <dbReference type="ARBA" id="ARBA00004141"/>
    </source>
</evidence>
<feature type="transmembrane region" description="Helical" evidence="7">
    <location>
        <begin position="73"/>
        <end position="94"/>
    </location>
</feature>
<dbReference type="PANTHER" id="PTHR43791">
    <property type="entry name" value="PERMEASE-RELATED"/>
    <property type="match status" value="1"/>
</dbReference>
<dbReference type="Pfam" id="PF07690">
    <property type="entry name" value="MFS_1"/>
    <property type="match status" value="1"/>
</dbReference>
<evidence type="ECO:0000256" key="6">
    <source>
        <dbReference type="ARBA" id="ARBA00037968"/>
    </source>
</evidence>
<reference evidence="8" key="1">
    <citation type="submission" date="2023-01" db="EMBL/GenBank/DDBJ databases">
        <title>Exophiala dermititidis isolated from Cystic Fibrosis Patient.</title>
        <authorList>
            <person name="Kurbessoian T."/>
            <person name="Crocker A."/>
            <person name="Murante D."/>
            <person name="Hogan D.A."/>
            <person name="Stajich J.E."/>
        </authorList>
    </citation>
    <scope>NUCLEOTIDE SEQUENCE</scope>
    <source>
        <strain evidence="8">Ex8</strain>
    </source>
</reference>
<sequence length="488" mass="55003">MSEKQKRGWKPFGWWFKATDTPDERRLLTKLDLLIVPYAVLAYWTMFFDQANLNNAYVSGLKEDLGFYGNELVQLQTLYNLGATLGQIPFAYIFTRVPMSWVIPFLNVAWGIFTLTQYRITSYAELAAYRFLVGVFEAVYFPAVHYVLGAWYRGTEIGRRGGMFYCGLPTGILTASFIQSAASASLDGRAGLAGWRWMFIICGVLTIPIGILGYFVLPGTPDKPNRIVLNDKDLEVSKARLARDNHGIDQTFKWSNLKKAYRNKKIWGFIILDVLFWQAGLMVTSGAFLLWLKSLDRYSDSKLNALGAIPSAVGIFSVLLICFSSDLFLGPVWAITVSHTWNIVGTIIMVVWDVKEGALWFSFCTVYFAIAMSSALYGWVNTELRANAVERSITLITINIIAQSTTAWTPLLVQKTVDAPRFKIGYSFVLGCSICLILWSHVLNTVFKRDERKRLAREGLEHGAVELVNSDTEPEQIQVHQHGPEKIA</sequence>
<accession>A0AAN6ETM2</accession>
<dbReference type="FunFam" id="1.20.1250.20:FF:000065">
    <property type="entry name" value="Putative MFS pantothenate transporter"/>
    <property type="match status" value="1"/>
</dbReference>
<feature type="transmembrane region" description="Helical" evidence="7">
    <location>
        <begin position="126"/>
        <end position="151"/>
    </location>
</feature>
<comment type="caution">
    <text evidence="8">The sequence shown here is derived from an EMBL/GenBank/DDBJ whole genome shotgun (WGS) entry which is preliminary data.</text>
</comment>
<feature type="transmembrane region" description="Helical" evidence="7">
    <location>
        <begin position="194"/>
        <end position="217"/>
    </location>
</feature>
<dbReference type="AlphaFoldDB" id="A0AAN6ETM2"/>
<keyword evidence="3 7" id="KW-0812">Transmembrane</keyword>
<keyword evidence="4 7" id="KW-1133">Transmembrane helix</keyword>
<name>A0AAN6ETM2_EXODE</name>
<evidence type="ECO:0000256" key="7">
    <source>
        <dbReference type="SAM" id="Phobius"/>
    </source>
</evidence>
<feature type="transmembrane region" description="Helical" evidence="7">
    <location>
        <begin position="266"/>
        <end position="291"/>
    </location>
</feature>
<proteinExistence type="inferred from homology"/>
<comment type="subcellular location">
    <subcellularLocation>
        <location evidence="1">Membrane</location>
        <topology evidence="1">Multi-pass membrane protein</topology>
    </subcellularLocation>
</comment>
<evidence type="ECO:0000256" key="4">
    <source>
        <dbReference type="ARBA" id="ARBA00022989"/>
    </source>
</evidence>
<dbReference type="GO" id="GO:0022857">
    <property type="term" value="F:transmembrane transporter activity"/>
    <property type="evidence" value="ECO:0007669"/>
    <property type="project" value="InterPro"/>
</dbReference>
<dbReference type="SUPFAM" id="SSF103473">
    <property type="entry name" value="MFS general substrate transporter"/>
    <property type="match status" value="1"/>
</dbReference>
<feature type="transmembrane region" description="Helical" evidence="7">
    <location>
        <begin position="392"/>
        <end position="412"/>
    </location>
</feature>
<dbReference type="EMBL" id="JAJGCB010000010">
    <property type="protein sequence ID" value="KAJ8990534.1"/>
    <property type="molecule type" value="Genomic_DNA"/>
</dbReference>
<keyword evidence="2" id="KW-0813">Transport</keyword>
<feature type="transmembrane region" description="Helical" evidence="7">
    <location>
        <begin position="330"/>
        <end position="352"/>
    </location>
</feature>
<evidence type="ECO:0000256" key="3">
    <source>
        <dbReference type="ARBA" id="ARBA00022692"/>
    </source>
</evidence>
<protein>
    <submittedName>
        <fullName evidence="8">MFS transporter (Seo1)</fullName>
    </submittedName>
</protein>
<feature type="transmembrane region" description="Helical" evidence="7">
    <location>
        <begin position="358"/>
        <end position="380"/>
    </location>
</feature>
<dbReference type="Gene3D" id="1.20.1250.20">
    <property type="entry name" value="MFS general substrate transporter like domains"/>
    <property type="match status" value="1"/>
</dbReference>
<feature type="transmembrane region" description="Helical" evidence="7">
    <location>
        <begin position="163"/>
        <end position="182"/>
    </location>
</feature>
<evidence type="ECO:0000313" key="8">
    <source>
        <dbReference type="EMBL" id="KAJ8990534.1"/>
    </source>
</evidence>
<feature type="transmembrane region" description="Helical" evidence="7">
    <location>
        <begin position="424"/>
        <end position="447"/>
    </location>
</feature>
<comment type="similarity">
    <text evidence="6">Belongs to the major facilitator superfamily. Allantoate permease family.</text>
</comment>
<dbReference type="GO" id="GO:0016020">
    <property type="term" value="C:membrane"/>
    <property type="evidence" value="ECO:0007669"/>
    <property type="project" value="UniProtKB-SubCell"/>
</dbReference>
<dbReference type="PANTHER" id="PTHR43791:SF15">
    <property type="entry name" value="TRANSPORTER SEO1-RELATED"/>
    <property type="match status" value="1"/>
</dbReference>
<evidence type="ECO:0000256" key="5">
    <source>
        <dbReference type="ARBA" id="ARBA00023136"/>
    </source>
</evidence>
<dbReference type="InterPro" id="IPR011701">
    <property type="entry name" value="MFS"/>
</dbReference>
<organism evidence="8 9">
    <name type="scientific">Exophiala dermatitidis</name>
    <name type="common">Black yeast-like fungus</name>
    <name type="synonym">Wangiella dermatitidis</name>
    <dbReference type="NCBI Taxonomy" id="5970"/>
    <lineage>
        <taxon>Eukaryota</taxon>
        <taxon>Fungi</taxon>
        <taxon>Dikarya</taxon>
        <taxon>Ascomycota</taxon>
        <taxon>Pezizomycotina</taxon>
        <taxon>Eurotiomycetes</taxon>
        <taxon>Chaetothyriomycetidae</taxon>
        <taxon>Chaetothyriales</taxon>
        <taxon>Herpotrichiellaceae</taxon>
        <taxon>Exophiala</taxon>
    </lineage>
</organism>
<gene>
    <name evidence="8" type="primary">SEO1_2</name>
    <name evidence="8" type="ORF">HRR80_005314</name>
</gene>
<feature type="transmembrane region" description="Helical" evidence="7">
    <location>
        <begin position="33"/>
        <end position="53"/>
    </location>
</feature>
<dbReference type="InterPro" id="IPR036259">
    <property type="entry name" value="MFS_trans_sf"/>
</dbReference>
<evidence type="ECO:0000313" key="9">
    <source>
        <dbReference type="Proteomes" id="UP001161757"/>
    </source>
</evidence>
<feature type="transmembrane region" description="Helical" evidence="7">
    <location>
        <begin position="303"/>
        <end position="323"/>
    </location>
</feature>
<evidence type="ECO:0000256" key="2">
    <source>
        <dbReference type="ARBA" id="ARBA00022448"/>
    </source>
</evidence>
<feature type="transmembrane region" description="Helical" evidence="7">
    <location>
        <begin position="101"/>
        <end position="120"/>
    </location>
</feature>
<keyword evidence="5 7" id="KW-0472">Membrane</keyword>
<dbReference type="Proteomes" id="UP001161757">
    <property type="component" value="Unassembled WGS sequence"/>
</dbReference>